<dbReference type="PANTHER" id="PTHR10157">
    <property type="entry name" value="DOPAMINE BETA HYDROXYLASE RELATED"/>
    <property type="match status" value="1"/>
</dbReference>
<gene>
    <name evidence="4" type="ORF">PLOB_00025502</name>
</gene>
<feature type="domain" description="DOMON" evidence="3">
    <location>
        <begin position="222"/>
        <end position="338"/>
    </location>
</feature>
<dbReference type="CDD" id="cd09631">
    <property type="entry name" value="DOMON_DOH"/>
    <property type="match status" value="2"/>
</dbReference>
<dbReference type="PROSITE" id="PS50836">
    <property type="entry name" value="DOMON"/>
    <property type="match status" value="2"/>
</dbReference>
<evidence type="ECO:0000256" key="2">
    <source>
        <dbReference type="SAM" id="SignalP"/>
    </source>
</evidence>
<evidence type="ECO:0000313" key="5">
    <source>
        <dbReference type="Proteomes" id="UP001159405"/>
    </source>
</evidence>
<evidence type="ECO:0000256" key="1">
    <source>
        <dbReference type="SAM" id="Phobius"/>
    </source>
</evidence>
<evidence type="ECO:0000313" key="4">
    <source>
        <dbReference type="EMBL" id="CAH3117049.1"/>
    </source>
</evidence>
<feature type="transmembrane region" description="Helical" evidence="1">
    <location>
        <begin position="373"/>
        <end position="391"/>
    </location>
</feature>
<protein>
    <recommendedName>
        <fullName evidence="3">DOMON domain-containing protein</fullName>
    </recommendedName>
</protein>
<dbReference type="PANTHER" id="PTHR10157:SF31">
    <property type="entry name" value="DBH-LIKE MONOOXYGENASE PROTEIN 2-RELATED"/>
    <property type="match status" value="1"/>
</dbReference>
<feature type="domain" description="DOMON" evidence="3">
    <location>
        <begin position="34"/>
        <end position="152"/>
    </location>
</feature>
<name>A0ABN8NP85_9CNID</name>
<organism evidence="4 5">
    <name type="scientific">Porites lobata</name>
    <dbReference type="NCBI Taxonomy" id="104759"/>
    <lineage>
        <taxon>Eukaryota</taxon>
        <taxon>Metazoa</taxon>
        <taxon>Cnidaria</taxon>
        <taxon>Anthozoa</taxon>
        <taxon>Hexacorallia</taxon>
        <taxon>Scleractinia</taxon>
        <taxon>Fungiina</taxon>
        <taxon>Poritidae</taxon>
        <taxon>Porites</taxon>
    </lineage>
</organism>
<sequence length="392" mass="42668">MAFLKSYAFFVLILFPCSLHVVHALNYATFNPHSNFMLRWSYDNNKLIFNMTCKVMGWCAVGFTETDTGRNMEMYDIAAGGVASNTPYLKDYWSVRKEPPPEDTVNNFKLLGAMEMGGYTSVRFERNLTTEEADKDVQFMMNTTVFIVWAMQNMDATSGSSTLGPQHGGASSNMRGISPEKHNLITEAMAAAITPTTTIMMMPSTSVVSTPQPTGMTVSAGDDFMLTWMYSNNKLMFTMKCKTTGWCAVAFTTGDGSGMKNYDIALGGVASGTNYLDDYWSKTTGKPSKDTKNFVLTSASEAGGYTTVVFERDPETSDTDNDVQFKPGTDVKIAWAKRDTSDGNVDIAVHTARGILPDRYTLVPGTGGTSTTIGAASMFSAILAAIAVFLVS</sequence>
<keyword evidence="1" id="KW-0472">Membrane</keyword>
<dbReference type="EMBL" id="CALNXK010000030">
    <property type="protein sequence ID" value="CAH3117049.1"/>
    <property type="molecule type" value="Genomic_DNA"/>
</dbReference>
<dbReference type="Proteomes" id="UP001159405">
    <property type="component" value="Unassembled WGS sequence"/>
</dbReference>
<keyword evidence="5" id="KW-1185">Reference proteome</keyword>
<dbReference type="InterPro" id="IPR005018">
    <property type="entry name" value="DOMON_domain"/>
</dbReference>
<keyword evidence="1" id="KW-1133">Transmembrane helix</keyword>
<dbReference type="SMART" id="SM00664">
    <property type="entry name" value="DoH"/>
    <property type="match status" value="2"/>
</dbReference>
<accession>A0ABN8NP85</accession>
<feature type="chain" id="PRO_5045751989" description="DOMON domain-containing protein" evidence="2">
    <location>
        <begin position="25"/>
        <end position="392"/>
    </location>
</feature>
<proteinExistence type="predicted"/>
<evidence type="ECO:0000259" key="3">
    <source>
        <dbReference type="PROSITE" id="PS50836"/>
    </source>
</evidence>
<dbReference type="InterPro" id="IPR000945">
    <property type="entry name" value="DBH-like"/>
</dbReference>
<keyword evidence="2" id="KW-0732">Signal</keyword>
<comment type="caution">
    <text evidence="4">The sequence shown here is derived from an EMBL/GenBank/DDBJ whole genome shotgun (WGS) entry which is preliminary data.</text>
</comment>
<dbReference type="Pfam" id="PF03351">
    <property type="entry name" value="DOMON"/>
    <property type="match status" value="2"/>
</dbReference>
<reference evidence="4 5" key="1">
    <citation type="submission" date="2022-05" db="EMBL/GenBank/DDBJ databases">
        <authorList>
            <consortium name="Genoscope - CEA"/>
            <person name="William W."/>
        </authorList>
    </citation>
    <scope>NUCLEOTIDE SEQUENCE [LARGE SCALE GENOMIC DNA]</scope>
</reference>
<feature type="signal peptide" evidence="2">
    <location>
        <begin position="1"/>
        <end position="24"/>
    </location>
</feature>
<keyword evidence="1" id="KW-0812">Transmembrane</keyword>
<dbReference type="InterPro" id="IPR045266">
    <property type="entry name" value="DOH_DOMON"/>
</dbReference>